<evidence type="ECO:0000313" key="2">
    <source>
        <dbReference type="EMBL" id="KYN19369.1"/>
    </source>
</evidence>
<keyword evidence="1" id="KW-0472">Membrane</keyword>
<evidence type="ECO:0000313" key="3">
    <source>
        <dbReference type="Proteomes" id="UP000078492"/>
    </source>
</evidence>
<feature type="transmembrane region" description="Helical" evidence="1">
    <location>
        <begin position="6"/>
        <end position="24"/>
    </location>
</feature>
<feature type="transmembrane region" description="Helical" evidence="1">
    <location>
        <begin position="404"/>
        <end position="426"/>
    </location>
</feature>
<evidence type="ECO:0000256" key="1">
    <source>
        <dbReference type="SAM" id="Phobius"/>
    </source>
</evidence>
<dbReference type="PANTHER" id="PTHR46601">
    <property type="entry name" value="ULP_PROTEASE DOMAIN-CONTAINING PROTEIN"/>
    <property type="match status" value="1"/>
</dbReference>
<dbReference type="EMBL" id="KQ979737">
    <property type="protein sequence ID" value="KYN19369.1"/>
    <property type="molecule type" value="Genomic_DNA"/>
</dbReference>
<accession>A0A151J741</accession>
<reference evidence="2 3" key="1">
    <citation type="submission" date="2015-09" db="EMBL/GenBank/DDBJ databases">
        <title>Trachymyrmex cornetzi WGS genome.</title>
        <authorList>
            <person name="Nygaard S."/>
            <person name="Hu H."/>
            <person name="Boomsma J."/>
            <person name="Zhang G."/>
        </authorList>
    </citation>
    <scope>NUCLEOTIDE SEQUENCE [LARGE SCALE GENOMIC DNA]</scope>
    <source>
        <strain evidence="2">Tcor2-1</strain>
        <tissue evidence="2">Whole body</tissue>
    </source>
</reference>
<dbReference type="PANTHER" id="PTHR46601:SF1">
    <property type="entry name" value="ADF-H DOMAIN-CONTAINING PROTEIN"/>
    <property type="match status" value="1"/>
</dbReference>
<feature type="transmembrane region" description="Helical" evidence="1">
    <location>
        <begin position="155"/>
        <end position="175"/>
    </location>
</feature>
<sequence>MTETLQAVLVPSMILGSFCGLGLFEYPFGHPRPYLSYLYVLVILGFSSYLIYPTYYRLFLFKFSDIMLWMNFLILITTITSIFVSFLYFKLRFLYRHIHLQLCLISHKLNKIFKIPMLLQMLWSFAAIIAIYLDIRVILLSRTYEFRISGSSVRLVNFFKSFSFTILFLTSNYICQSIYNKVQDIIHLLLFLMHKKMVWSRNGSNSLTVTKLQLQVTFLVTLLVTAYFFSLVTVTCENCFLGKCDECPSITDFSNYLQQLLEKKNIHHVQFNAWTGTDRATLQTQIIPTAEFIEELCNKLLLLKPHLFIAKQQSQFFSEKKSNLNDGEVLVVLDFSENYKYIAQDASQAFHFNNTQCTVFPVVCYYKKNELKTCLRELAIVDHTLEVLGTPKEYQRLRNWINRIIIGWIVYVFHHFTYTNCMALIYSKIDINFTSFVKTMYIAILYNYPSYVIALSALISAAILGSPFCVNKCQCLNFTILSKFWESKRASIKTSARALSARARQIPPLDVAHVHLQLYLISHKLNKVFKVQMLIQMVWYFNRALSFCLLMYQFLGNHRYIRTSIYTINYLNVYFEFFLITILFFTLHYICQTVYNKVYIITEQEH</sequence>
<keyword evidence="1" id="KW-0812">Transmembrane</keyword>
<proteinExistence type="predicted"/>
<keyword evidence="1" id="KW-1133">Transmembrane helix</keyword>
<feature type="transmembrane region" description="Helical" evidence="1">
    <location>
        <begin position="112"/>
        <end position="135"/>
    </location>
</feature>
<feature type="transmembrane region" description="Helical" evidence="1">
    <location>
        <begin position="567"/>
        <end position="590"/>
    </location>
</feature>
<dbReference type="AlphaFoldDB" id="A0A151J741"/>
<feature type="transmembrane region" description="Helical" evidence="1">
    <location>
        <begin position="537"/>
        <end position="555"/>
    </location>
</feature>
<feature type="transmembrane region" description="Helical" evidence="1">
    <location>
        <begin position="68"/>
        <end position="91"/>
    </location>
</feature>
<gene>
    <name evidence="2" type="ORF">ALC57_08285</name>
</gene>
<feature type="transmembrane region" description="Helical" evidence="1">
    <location>
        <begin position="212"/>
        <end position="234"/>
    </location>
</feature>
<dbReference type="Proteomes" id="UP000078492">
    <property type="component" value="Unassembled WGS sequence"/>
</dbReference>
<keyword evidence="3" id="KW-1185">Reference proteome</keyword>
<organism evidence="2 3">
    <name type="scientific">Trachymyrmex cornetzi</name>
    <dbReference type="NCBI Taxonomy" id="471704"/>
    <lineage>
        <taxon>Eukaryota</taxon>
        <taxon>Metazoa</taxon>
        <taxon>Ecdysozoa</taxon>
        <taxon>Arthropoda</taxon>
        <taxon>Hexapoda</taxon>
        <taxon>Insecta</taxon>
        <taxon>Pterygota</taxon>
        <taxon>Neoptera</taxon>
        <taxon>Endopterygota</taxon>
        <taxon>Hymenoptera</taxon>
        <taxon>Apocrita</taxon>
        <taxon>Aculeata</taxon>
        <taxon>Formicoidea</taxon>
        <taxon>Formicidae</taxon>
        <taxon>Myrmicinae</taxon>
        <taxon>Trachymyrmex</taxon>
    </lineage>
</organism>
<feature type="transmembrane region" description="Helical" evidence="1">
    <location>
        <begin position="36"/>
        <end position="56"/>
    </location>
</feature>
<protein>
    <recommendedName>
        <fullName evidence="4">Gustatory receptor</fullName>
    </recommendedName>
</protein>
<name>A0A151J741_9HYME</name>
<feature type="transmembrane region" description="Helical" evidence="1">
    <location>
        <begin position="446"/>
        <end position="470"/>
    </location>
</feature>
<dbReference type="STRING" id="471704.A0A151J741"/>
<evidence type="ECO:0008006" key="4">
    <source>
        <dbReference type="Google" id="ProtNLM"/>
    </source>
</evidence>